<organism evidence="3 4">
    <name type="scientific">Candidatus Gottesmanbacteria bacterium GW2011_GWA1_43_11</name>
    <dbReference type="NCBI Taxonomy" id="1618436"/>
    <lineage>
        <taxon>Bacteria</taxon>
        <taxon>Candidatus Gottesmaniibacteriota</taxon>
    </lineage>
</organism>
<dbReference type="InterPro" id="IPR002105">
    <property type="entry name" value="Dockerin_1_rpt"/>
</dbReference>
<dbReference type="EMBL" id="LCFB01000003">
    <property type="protein sequence ID" value="KKS86034.1"/>
    <property type="molecule type" value="Genomic_DNA"/>
</dbReference>
<keyword evidence="2" id="KW-0472">Membrane</keyword>
<dbReference type="CDD" id="cd08547">
    <property type="entry name" value="Type_II_cohesin"/>
    <property type="match status" value="1"/>
</dbReference>
<evidence type="ECO:0000256" key="1">
    <source>
        <dbReference type="SAM" id="MobiDB-lite"/>
    </source>
</evidence>
<dbReference type="InterPro" id="IPR008965">
    <property type="entry name" value="CBM2/CBM3_carb-bd_dom_sf"/>
</dbReference>
<evidence type="ECO:0000313" key="4">
    <source>
        <dbReference type="Proteomes" id="UP000034543"/>
    </source>
</evidence>
<dbReference type="Gene3D" id="2.60.40.680">
    <property type="match status" value="1"/>
</dbReference>
<dbReference type="STRING" id="1618436.UV59_C0003G0029"/>
<dbReference type="GO" id="GO:0030246">
    <property type="term" value="F:carbohydrate binding"/>
    <property type="evidence" value="ECO:0007669"/>
    <property type="project" value="InterPro"/>
</dbReference>
<accession>A0A0G1CKK3</accession>
<feature type="compositionally biased region" description="Pro residues" evidence="1">
    <location>
        <begin position="224"/>
        <end position="252"/>
    </location>
</feature>
<dbReference type="GO" id="GO:0000272">
    <property type="term" value="P:polysaccharide catabolic process"/>
    <property type="evidence" value="ECO:0007669"/>
    <property type="project" value="InterPro"/>
</dbReference>
<dbReference type="AlphaFoldDB" id="A0A0G1CKK3"/>
<keyword evidence="2" id="KW-0812">Transmembrane</keyword>
<reference evidence="3 4" key="1">
    <citation type="journal article" date="2015" name="Nature">
        <title>rRNA introns, odd ribosomes, and small enigmatic genomes across a large radiation of phyla.</title>
        <authorList>
            <person name="Brown C.T."/>
            <person name="Hug L.A."/>
            <person name="Thomas B.C."/>
            <person name="Sharon I."/>
            <person name="Castelle C.J."/>
            <person name="Singh A."/>
            <person name="Wilkins M.J."/>
            <person name="Williams K.H."/>
            <person name="Banfield J.F."/>
        </authorList>
    </citation>
    <scope>NUCLEOTIDE SEQUENCE [LARGE SCALE GENOMIC DNA]</scope>
</reference>
<dbReference type="GO" id="GO:0004553">
    <property type="term" value="F:hydrolase activity, hydrolyzing O-glycosyl compounds"/>
    <property type="evidence" value="ECO:0007669"/>
    <property type="project" value="InterPro"/>
</dbReference>
<protein>
    <recommendedName>
        <fullName evidence="5">Cohesin domain-containing protein</fullName>
    </recommendedName>
</protein>
<feature type="transmembrane region" description="Helical" evidence="2">
    <location>
        <begin position="21"/>
        <end position="44"/>
    </location>
</feature>
<dbReference type="Proteomes" id="UP000034543">
    <property type="component" value="Unassembled WGS sequence"/>
</dbReference>
<dbReference type="SUPFAM" id="SSF63446">
    <property type="entry name" value="Type I dockerin domain"/>
    <property type="match status" value="1"/>
</dbReference>
<dbReference type="SUPFAM" id="SSF49384">
    <property type="entry name" value="Carbohydrate-binding domain"/>
    <property type="match status" value="1"/>
</dbReference>
<comment type="caution">
    <text evidence="3">The sequence shown here is derived from an EMBL/GenBank/DDBJ whole genome shotgun (WGS) entry which is preliminary data.</text>
</comment>
<dbReference type="Pfam" id="PF00404">
    <property type="entry name" value="Dockerin_1"/>
    <property type="match status" value="1"/>
</dbReference>
<evidence type="ECO:0000256" key="2">
    <source>
        <dbReference type="SAM" id="Phobius"/>
    </source>
</evidence>
<feature type="region of interest" description="Disordered" evidence="1">
    <location>
        <begin position="223"/>
        <end position="252"/>
    </location>
</feature>
<dbReference type="PROSITE" id="PS00018">
    <property type="entry name" value="EF_HAND_1"/>
    <property type="match status" value="2"/>
</dbReference>
<sequence>MFDTKSRITNGLFRLLRGKRAFFAWTTGLTVCLLLVIALSKFFVEAQTGTARFLLHTSATQVVPQETFTVVVGLDTTAQDVVGVDAVLRFNSDILEVVDVSLGTAGFATLVPGTNNLIDLTQAVTKNLQDATQSQLEFGLLSFDQGTELLTTPLNGIFDPVSNPIATVTFKALTLGNSAIEIARNQDGTTDANIVIINGSQPEDILGTGSDSVNVAVVALASPTPTPVPTPTPTPSPTPSPTLDPTPSPSPSASPCVLLYDFNHDGLVDIRDIMQVTSRWNTKTGNPKYDSQYDTDADGDIDIVDIQRVVNTWGQRCNGAGDGT</sequence>
<keyword evidence="2" id="KW-1133">Transmembrane helix</keyword>
<evidence type="ECO:0008006" key="5">
    <source>
        <dbReference type="Google" id="ProtNLM"/>
    </source>
</evidence>
<dbReference type="InterPro" id="IPR036439">
    <property type="entry name" value="Dockerin_dom_sf"/>
</dbReference>
<gene>
    <name evidence="3" type="ORF">UV59_C0003G0029</name>
</gene>
<name>A0A0G1CKK3_9BACT</name>
<proteinExistence type="predicted"/>
<dbReference type="Gene3D" id="1.10.1330.10">
    <property type="entry name" value="Dockerin domain"/>
    <property type="match status" value="1"/>
</dbReference>
<dbReference type="InterPro" id="IPR018247">
    <property type="entry name" value="EF_Hand_1_Ca_BS"/>
</dbReference>
<evidence type="ECO:0000313" key="3">
    <source>
        <dbReference type="EMBL" id="KKS86034.1"/>
    </source>
</evidence>